<dbReference type="InterPro" id="IPR024664">
    <property type="entry name" value="Ara_Isoase_C"/>
</dbReference>
<dbReference type="PANTHER" id="PTHR38464">
    <property type="entry name" value="L-ARABINOSE ISOMERASE"/>
    <property type="match status" value="1"/>
</dbReference>
<dbReference type="Pfam" id="PF11762">
    <property type="entry name" value="Arabinose_Iso_C"/>
    <property type="match status" value="1"/>
</dbReference>
<evidence type="ECO:0000256" key="2">
    <source>
        <dbReference type="ARBA" id="ARBA00022935"/>
    </source>
</evidence>
<comment type="caution">
    <text evidence="7">The sequence shown here is derived from an EMBL/GenBank/DDBJ whole genome shotgun (WGS) entry which is preliminary data.</text>
</comment>
<feature type="domain" description="L-arabinose isomerase C-terminal" evidence="6">
    <location>
        <begin position="353"/>
        <end position="492"/>
    </location>
</feature>
<dbReference type="InterPro" id="IPR003762">
    <property type="entry name" value="Lara_isomerase"/>
</dbReference>
<dbReference type="GO" id="GO:0008733">
    <property type="term" value="F:L-arabinose isomerase activity"/>
    <property type="evidence" value="ECO:0007669"/>
    <property type="project" value="InterPro"/>
</dbReference>
<evidence type="ECO:0000259" key="6">
    <source>
        <dbReference type="Pfam" id="PF11762"/>
    </source>
</evidence>
<proteinExistence type="predicted"/>
<dbReference type="CDD" id="cd00578">
    <property type="entry name" value="L-fuc_L-ara-isomerases"/>
    <property type="match status" value="1"/>
</dbReference>
<gene>
    <name evidence="7" type="ORF">HF882_15315</name>
</gene>
<keyword evidence="3" id="KW-0464">Manganese</keyword>
<evidence type="ECO:0000256" key="3">
    <source>
        <dbReference type="ARBA" id="ARBA00023211"/>
    </source>
</evidence>
<protein>
    <submittedName>
        <fullName evidence="7">Arabinose isomerase</fullName>
    </submittedName>
</protein>
<accession>A0A848B569</accession>
<evidence type="ECO:0000256" key="5">
    <source>
        <dbReference type="ARBA" id="ARBA00023277"/>
    </source>
</evidence>
<sequence>MVKTTGEAMEMNLLQVARRKPLTATVGVMSVGLDTYWEQFPGLLERMRAKSVCLCEKLCANQVVVRDFGMIDRAEKAYAALPEIEAAQPDVLFVDMVTYATSATFAAIVRKLTVPVVLVALQPEAALDYPNATTFMQLCNDDLCSVPEFTGVAVRMGRPVADVIIGRLDGDPAADAALAEWCRIAHVRHDLARARIGYMGRVLETMLDMQTDPAALTAAFGCHAVPCEPDEIMREFAPLMADDPAVAAMSRRILEFFDTPDPVGDPLTARLTGDDLLLASRAAVALERFIDRRKLDGFAYYYEGEPDSELRKLVTNFIVGNSLLTGAGFPMCGEFDLKTCVAMLIMDRLEIGGSFAEFHPVDFERDTVLVGHDGPHHLNIADRRPVLRSLKKYHGKPGAGAGVEFNIRTGPITMLSIGVNASGKFRFVIAEGESVPGPIPPTGNSNTHGRFAPDVRTFLKRWCLAGPTHHFALGVGRHARAIERVAATFGVESVIVTGENSGLQVTG</sequence>
<keyword evidence="2" id="KW-0054">Arabinose catabolism</keyword>
<dbReference type="Proteomes" id="UP000576225">
    <property type="component" value="Unassembled WGS sequence"/>
</dbReference>
<organism evidence="7 8">
    <name type="scientific">Victivallis vadensis</name>
    <dbReference type="NCBI Taxonomy" id="172901"/>
    <lineage>
        <taxon>Bacteria</taxon>
        <taxon>Pseudomonadati</taxon>
        <taxon>Lentisphaerota</taxon>
        <taxon>Lentisphaeria</taxon>
        <taxon>Victivallales</taxon>
        <taxon>Victivallaceae</taxon>
        <taxon>Victivallis</taxon>
    </lineage>
</organism>
<dbReference type="GO" id="GO:0005829">
    <property type="term" value="C:cytosol"/>
    <property type="evidence" value="ECO:0007669"/>
    <property type="project" value="TreeGrafter"/>
</dbReference>
<keyword evidence="1" id="KW-0479">Metal-binding</keyword>
<dbReference type="PANTHER" id="PTHR38464:SF1">
    <property type="entry name" value="L-ARABINOSE ISOMERASE"/>
    <property type="match status" value="1"/>
</dbReference>
<dbReference type="InterPro" id="IPR009015">
    <property type="entry name" value="Fucose_isomerase_N/cen_sf"/>
</dbReference>
<name>A0A848B569_9BACT</name>
<dbReference type="SUPFAM" id="SSF53743">
    <property type="entry name" value="FucI/AraA N-terminal and middle domains"/>
    <property type="match status" value="1"/>
</dbReference>
<evidence type="ECO:0000313" key="7">
    <source>
        <dbReference type="EMBL" id="NMD87956.1"/>
    </source>
</evidence>
<evidence type="ECO:0000313" key="8">
    <source>
        <dbReference type="Proteomes" id="UP000576225"/>
    </source>
</evidence>
<dbReference type="SUPFAM" id="SSF50443">
    <property type="entry name" value="FucI/AraA C-terminal domain-like"/>
    <property type="match status" value="1"/>
</dbReference>
<dbReference type="GO" id="GO:0019569">
    <property type="term" value="P:L-arabinose catabolic process to D-xylulose 5-phosphate"/>
    <property type="evidence" value="ECO:0007669"/>
    <property type="project" value="TreeGrafter"/>
</dbReference>
<keyword evidence="5" id="KW-0119">Carbohydrate metabolism</keyword>
<dbReference type="InterPro" id="IPR004216">
    <property type="entry name" value="Fuc/Ara_isomerase_C"/>
</dbReference>
<dbReference type="AlphaFoldDB" id="A0A848B569"/>
<dbReference type="EMBL" id="JABAEW010000033">
    <property type="protein sequence ID" value="NMD87956.1"/>
    <property type="molecule type" value="Genomic_DNA"/>
</dbReference>
<evidence type="ECO:0000256" key="1">
    <source>
        <dbReference type="ARBA" id="ARBA00022723"/>
    </source>
</evidence>
<keyword evidence="4 7" id="KW-0413">Isomerase</keyword>
<reference evidence="7 8" key="1">
    <citation type="submission" date="2020-04" db="EMBL/GenBank/DDBJ databases">
        <authorList>
            <person name="Hitch T.C.A."/>
            <person name="Wylensek D."/>
            <person name="Clavel T."/>
        </authorList>
    </citation>
    <scope>NUCLEOTIDE SEQUENCE [LARGE SCALE GENOMIC DNA]</scope>
    <source>
        <strain evidence="7 8">COR2-253-APC-1A</strain>
    </source>
</reference>
<evidence type="ECO:0000256" key="4">
    <source>
        <dbReference type="ARBA" id="ARBA00023235"/>
    </source>
</evidence>
<dbReference type="GO" id="GO:0046872">
    <property type="term" value="F:metal ion binding"/>
    <property type="evidence" value="ECO:0007669"/>
    <property type="project" value="UniProtKB-KW"/>
</dbReference>